<dbReference type="Proteomes" id="UP000326354">
    <property type="component" value="Chromosome"/>
</dbReference>
<sequence>MDEEKVKYFIHCLAFFCMPLIIIRGIDLLFLTEKESPVVEFKTVRSPKTKTLWRGHLSQQSQIFLTPYSDSPQLNQFNDEVTSRFFEKKYQFCFLYIVHFGQTPLEFDPQKIICSINFKSKSVHNEAITPKNASLYLDILLNKQKIAGKALHKFLIAFDTNESILKCESIEFVWQEQTITTKKIVCLRNTFNEFLAKPTSKFFDKENN</sequence>
<dbReference type="KEGG" id="uam:UABAM_05842"/>
<dbReference type="EMBL" id="AP019860">
    <property type="protein sequence ID" value="BBM87433.1"/>
    <property type="molecule type" value="Genomic_DNA"/>
</dbReference>
<gene>
    <name evidence="2" type="ORF">UABAM_05842</name>
</gene>
<name>A0A5S9ISP3_UABAM</name>
<keyword evidence="1" id="KW-0812">Transmembrane</keyword>
<evidence type="ECO:0000256" key="1">
    <source>
        <dbReference type="SAM" id="Phobius"/>
    </source>
</evidence>
<keyword evidence="1" id="KW-1133">Transmembrane helix</keyword>
<organism evidence="2 3">
    <name type="scientific">Uabimicrobium amorphum</name>
    <dbReference type="NCBI Taxonomy" id="2596890"/>
    <lineage>
        <taxon>Bacteria</taxon>
        <taxon>Pseudomonadati</taxon>
        <taxon>Planctomycetota</taxon>
        <taxon>Candidatus Uabimicrobiia</taxon>
        <taxon>Candidatus Uabimicrobiales</taxon>
        <taxon>Candidatus Uabimicrobiaceae</taxon>
        <taxon>Candidatus Uabimicrobium</taxon>
    </lineage>
</organism>
<protein>
    <submittedName>
        <fullName evidence="2">Uncharacterized protein</fullName>
    </submittedName>
</protein>
<keyword evidence="3" id="KW-1185">Reference proteome</keyword>
<keyword evidence="1" id="KW-0472">Membrane</keyword>
<evidence type="ECO:0000313" key="2">
    <source>
        <dbReference type="EMBL" id="BBM87433.1"/>
    </source>
</evidence>
<proteinExistence type="predicted"/>
<feature type="transmembrane region" description="Helical" evidence="1">
    <location>
        <begin position="6"/>
        <end position="26"/>
    </location>
</feature>
<accession>A0A5S9ISP3</accession>
<evidence type="ECO:0000313" key="3">
    <source>
        <dbReference type="Proteomes" id="UP000326354"/>
    </source>
</evidence>
<reference evidence="2 3" key="1">
    <citation type="submission" date="2019-08" db="EMBL/GenBank/DDBJ databases">
        <title>Complete genome sequence of Candidatus Uab amorphum.</title>
        <authorList>
            <person name="Shiratori T."/>
            <person name="Suzuki S."/>
            <person name="Kakizawa Y."/>
            <person name="Ishida K."/>
        </authorList>
    </citation>
    <scope>NUCLEOTIDE SEQUENCE [LARGE SCALE GENOMIC DNA]</scope>
    <source>
        <strain evidence="2 3">SRT547</strain>
    </source>
</reference>
<dbReference type="AlphaFoldDB" id="A0A5S9ISP3"/>